<dbReference type="InterPro" id="IPR028564">
    <property type="entry name" value="MT_TRM10-typ"/>
</dbReference>
<gene>
    <name evidence="11" type="ORF">B9G98_02127</name>
</gene>
<evidence type="ECO:0000256" key="1">
    <source>
        <dbReference type="ARBA" id="ARBA00012797"/>
    </source>
</evidence>
<dbReference type="GO" id="GO:0002939">
    <property type="term" value="P:tRNA N1-guanine methylation"/>
    <property type="evidence" value="ECO:0007669"/>
    <property type="project" value="TreeGrafter"/>
</dbReference>
<evidence type="ECO:0000256" key="9">
    <source>
        <dbReference type="SAM" id="MobiDB-lite"/>
    </source>
</evidence>
<feature type="region of interest" description="Disordered" evidence="9">
    <location>
        <begin position="46"/>
        <end position="85"/>
    </location>
</feature>
<dbReference type="GO" id="GO:0005634">
    <property type="term" value="C:nucleus"/>
    <property type="evidence" value="ECO:0007669"/>
    <property type="project" value="TreeGrafter"/>
</dbReference>
<evidence type="ECO:0000313" key="12">
    <source>
        <dbReference type="Proteomes" id="UP000238350"/>
    </source>
</evidence>
<sequence>MTENKELAPEWQEQKEKREKLVVPEGMSKRAYKKLLKQEKLAAERDEFVAKRKEKRKQLRENKKRERDSTPQPSPPAKRIKQEPTRSGVKIVLDCGFDDLMTEGERTSLARQLVRCYSENRRAPFSVDLHISGFNGLLRDRFENRMHSHHLQWEDITFDETDSVDTAQPTVYLSSDSSDTLTELTPGTTYVVGGIVDKGRYKDLCKNKAEKLGIRTARLPIDQNIRLSGRRVLATNHVFELLLKWLELKDWKLAFEAVLPSRKVIPPKQPKSQATD</sequence>
<feature type="compositionally biased region" description="Basic and acidic residues" evidence="9">
    <location>
        <begin position="59"/>
        <end position="69"/>
    </location>
</feature>
<keyword evidence="12" id="KW-1185">Reference proteome</keyword>
<organism evidence="11 12">
    <name type="scientific">Wickerhamiella sorbophila</name>
    <dbReference type="NCBI Taxonomy" id="45607"/>
    <lineage>
        <taxon>Eukaryota</taxon>
        <taxon>Fungi</taxon>
        <taxon>Dikarya</taxon>
        <taxon>Ascomycota</taxon>
        <taxon>Saccharomycotina</taxon>
        <taxon>Dipodascomycetes</taxon>
        <taxon>Dipodascales</taxon>
        <taxon>Trichomonascaceae</taxon>
        <taxon>Wickerhamiella</taxon>
    </lineage>
</organism>
<evidence type="ECO:0000256" key="7">
    <source>
        <dbReference type="ARBA" id="ARBA00032166"/>
    </source>
</evidence>
<dbReference type="GO" id="GO:0000049">
    <property type="term" value="F:tRNA binding"/>
    <property type="evidence" value="ECO:0007669"/>
    <property type="project" value="TreeGrafter"/>
</dbReference>
<dbReference type="CDD" id="cd18089">
    <property type="entry name" value="SPOUT_Trm10-like"/>
    <property type="match status" value="1"/>
</dbReference>
<dbReference type="EMBL" id="NDIQ01000021">
    <property type="protein sequence ID" value="PRT54507.1"/>
    <property type="molecule type" value="Genomic_DNA"/>
</dbReference>
<dbReference type="PROSITE" id="PS51675">
    <property type="entry name" value="SAM_MT_TRM10"/>
    <property type="match status" value="1"/>
</dbReference>
<dbReference type="InterPro" id="IPR038459">
    <property type="entry name" value="MT_TRM10-typ_sf"/>
</dbReference>
<feature type="compositionally biased region" description="Basic and acidic residues" evidence="9">
    <location>
        <begin position="1"/>
        <end position="22"/>
    </location>
</feature>
<evidence type="ECO:0000259" key="10">
    <source>
        <dbReference type="PROSITE" id="PS51675"/>
    </source>
</evidence>
<dbReference type="AlphaFoldDB" id="A0A2T0FHS0"/>
<dbReference type="Gene3D" id="3.40.1280.30">
    <property type="match status" value="1"/>
</dbReference>
<evidence type="ECO:0000256" key="2">
    <source>
        <dbReference type="ARBA" id="ARBA00020451"/>
    </source>
</evidence>
<comment type="caution">
    <text evidence="11">The sequence shown here is derived from an EMBL/GenBank/DDBJ whole genome shotgun (WGS) entry which is preliminary data.</text>
</comment>
<dbReference type="GeneID" id="36515875"/>
<dbReference type="OrthoDB" id="278300at2759"/>
<evidence type="ECO:0000256" key="4">
    <source>
        <dbReference type="ARBA" id="ARBA00022679"/>
    </source>
</evidence>
<evidence type="ECO:0000256" key="5">
    <source>
        <dbReference type="ARBA" id="ARBA00022691"/>
    </source>
</evidence>
<dbReference type="RefSeq" id="XP_024664452.1">
    <property type="nucleotide sequence ID" value="XM_024808684.1"/>
</dbReference>
<comment type="catalytic activity">
    <reaction evidence="8">
        <text>guanosine(9) in tRNA + S-adenosyl-L-methionine = N(1)-methylguanosine(9) in tRNA + S-adenosyl-L-homocysteine + H(+)</text>
        <dbReference type="Rhea" id="RHEA:43156"/>
        <dbReference type="Rhea" id="RHEA-COMP:10367"/>
        <dbReference type="Rhea" id="RHEA-COMP:10368"/>
        <dbReference type="ChEBI" id="CHEBI:15378"/>
        <dbReference type="ChEBI" id="CHEBI:57856"/>
        <dbReference type="ChEBI" id="CHEBI:59789"/>
        <dbReference type="ChEBI" id="CHEBI:73542"/>
        <dbReference type="ChEBI" id="CHEBI:74269"/>
        <dbReference type="EC" id="2.1.1.221"/>
    </reaction>
</comment>
<dbReference type="GO" id="GO:0052905">
    <property type="term" value="F:tRNA (guanosine(9)-N1)-methyltransferase activity"/>
    <property type="evidence" value="ECO:0007669"/>
    <property type="project" value="UniProtKB-EC"/>
</dbReference>
<dbReference type="PANTHER" id="PTHR13563">
    <property type="entry name" value="TRNA (GUANINE-9-) METHYLTRANSFERASE"/>
    <property type="match status" value="1"/>
</dbReference>
<evidence type="ECO:0000256" key="8">
    <source>
        <dbReference type="ARBA" id="ARBA00048434"/>
    </source>
</evidence>
<dbReference type="Proteomes" id="UP000238350">
    <property type="component" value="Unassembled WGS sequence"/>
</dbReference>
<dbReference type="STRING" id="45607.A0A2T0FHS0"/>
<protein>
    <recommendedName>
        <fullName evidence="2">tRNA (guanine(9)-N1)-methyltransferase</fullName>
        <ecNumber evidence="1">2.1.1.221</ecNumber>
    </recommendedName>
    <alternativeName>
        <fullName evidence="7">tRNA methyltransferase 10</fullName>
    </alternativeName>
    <alternativeName>
        <fullName evidence="6">tRNA(m1G9)-methyltransferase</fullName>
    </alternativeName>
</protein>
<dbReference type="PANTHER" id="PTHR13563:SF13">
    <property type="entry name" value="TRNA METHYLTRANSFERASE 10 HOMOLOG A"/>
    <property type="match status" value="1"/>
</dbReference>
<proteinExistence type="predicted"/>
<feature type="region of interest" description="Disordered" evidence="9">
    <location>
        <begin position="1"/>
        <end position="28"/>
    </location>
</feature>
<keyword evidence="5" id="KW-0949">S-adenosyl-L-methionine</keyword>
<name>A0A2T0FHS0_9ASCO</name>
<dbReference type="EC" id="2.1.1.221" evidence="1"/>
<dbReference type="InterPro" id="IPR007356">
    <property type="entry name" value="tRNA_m1G_MeTrfase_euk"/>
</dbReference>
<evidence type="ECO:0000256" key="6">
    <source>
        <dbReference type="ARBA" id="ARBA00031792"/>
    </source>
</evidence>
<evidence type="ECO:0000256" key="3">
    <source>
        <dbReference type="ARBA" id="ARBA00022603"/>
    </source>
</evidence>
<reference evidence="11 12" key="1">
    <citation type="submission" date="2017-04" db="EMBL/GenBank/DDBJ databases">
        <title>Genome sequencing of [Candida] sorbophila.</title>
        <authorList>
            <person name="Ahn J.O."/>
        </authorList>
    </citation>
    <scope>NUCLEOTIDE SEQUENCE [LARGE SCALE GENOMIC DNA]</scope>
    <source>
        <strain evidence="11 12">DS02</strain>
    </source>
</reference>
<feature type="domain" description="SAM-dependent MTase TRM10-type" evidence="10">
    <location>
        <begin position="76"/>
        <end position="266"/>
    </location>
</feature>
<keyword evidence="4 11" id="KW-0808">Transferase</keyword>
<evidence type="ECO:0000313" key="11">
    <source>
        <dbReference type="EMBL" id="PRT54507.1"/>
    </source>
</evidence>
<accession>A0A2T0FHS0</accession>
<keyword evidence="3 11" id="KW-0489">Methyltransferase</keyword>